<dbReference type="Proteomes" id="UP000784128">
    <property type="component" value="Unassembled WGS sequence"/>
</dbReference>
<name>A0ABS5U4H6_9BACT</name>
<accession>A0ABS5U4H6</accession>
<keyword evidence="4" id="KW-1185">Reference proteome</keyword>
<sequence>MGKILLLMLLICTLSWSSAFAADEEQQIPEQVIMSHWACKQIAELAKQYDANKKLPETLEVNHRTISKAELAKYLLSVMEKMVEKCDLEGKHAVNKEDLERVALLHDALKDELAKYEGYQTQREAIETMLAKPDTPVFEYKLGLNGFLRGEGAGNFHLPDFSYTPRHSEGRFVYRVKPYAYWHPTDYLDFHVEGQGFGYIGERQEFSRYSLYQAFAEARIPGSELLTLKVGRQEFVYGSTFILGNDSFNDGLTFDALRLRIKPVEKLEIDLLGGWYAQPFANGVEGNLVGSYATWTFSEGNTLEAYGFRDIGSEDHHKGEHRDTWGVRGTAKLGPIALEIEPVYQTGRLYGADGRNEDIKAYGGHADVSVDGTAAGYHNRLFLSYAIGSGAGDTVTGISSRKEFSTPNNDSSLFGDMQVIGGFGTDLGDHHASGLHIFTLGWGVDFTKELNFSATGRYFLANHVEENFSRNIGLETDFALTYALNDNLSIIAGYDHFFTGRFFRDAARDRSDIHYGYMMLQFDISHMKPKLAAKK</sequence>
<comment type="caution">
    <text evidence="3">The sequence shown here is derived from an EMBL/GenBank/DDBJ whole genome shotgun (WGS) entry which is preliminary data.</text>
</comment>
<dbReference type="RefSeq" id="WP_214296291.1">
    <property type="nucleotide sequence ID" value="NZ_JAHDYS010000002.1"/>
</dbReference>
<evidence type="ECO:0000256" key="1">
    <source>
        <dbReference type="SAM" id="SignalP"/>
    </source>
</evidence>
<feature type="chain" id="PRO_5046622102" evidence="1">
    <location>
        <begin position="22"/>
        <end position="535"/>
    </location>
</feature>
<dbReference type="Pfam" id="PF13372">
    <property type="entry name" value="Alginate_exp"/>
    <property type="match status" value="1"/>
</dbReference>
<keyword evidence="1" id="KW-0732">Signal</keyword>
<evidence type="ECO:0000313" key="3">
    <source>
        <dbReference type="EMBL" id="MBT1070571.1"/>
    </source>
</evidence>
<proteinExistence type="predicted"/>
<dbReference type="InterPro" id="IPR025388">
    <property type="entry name" value="Alginate_export_dom"/>
</dbReference>
<feature type="signal peptide" evidence="1">
    <location>
        <begin position="1"/>
        <end position="21"/>
    </location>
</feature>
<gene>
    <name evidence="3" type="ORF">KJB30_02120</name>
</gene>
<reference evidence="3 4" key="1">
    <citation type="submission" date="2021-05" db="EMBL/GenBank/DDBJ databases">
        <title>The draft genome of Geobacter chapellei DSM 13688.</title>
        <authorList>
            <person name="Xu Z."/>
            <person name="Masuda Y."/>
            <person name="Itoh H."/>
            <person name="Senoo K."/>
        </authorList>
    </citation>
    <scope>NUCLEOTIDE SEQUENCE [LARGE SCALE GENOMIC DNA]</scope>
    <source>
        <strain evidence="3 4">DSM 13688</strain>
    </source>
</reference>
<protein>
    <submittedName>
        <fullName evidence="3">Alginate export family protein</fullName>
    </submittedName>
</protein>
<feature type="domain" description="Alginate export" evidence="2">
    <location>
        <begin position="203"/>
        <end position="509"/>
    </location>
</feature>
<dbReference type="EMBL" id="JAHDYS010000002">
    <property type="protein sequence ID" value="MBT1070571.1"/>
    <property type="molecule type" value="Genomic_DNA"/>
</dbReference>
<evidence type="ECO:0000313" key="4">
    <source>
        <dbReference type="Proteomes" id="UP000784128"/>
    </source>
</evidence>
<organism evidence="3 4">
    <name type="scientific">Pelotalea chapellei</name>
    <dbReference type="NCBI Taxonomy" id="44671"/>
    <lineage>
        <taxon>Bacteria</taxon>
        <taxon>Pseudomonadati</taxon>
        <taxon>Thermodesulfobacteriota</taxon>
        <taxon>Desulfuromonadia</taxon>
        <taxon>Geobacterales</taxon>
        <taxon>Geobacteraceae</taxon>
        <taxon>Pelotalea</taxon>
    </lineage>
</organism>
<evidence type="ECO:0000259" key="2">
    <source>
        <dbReference type="Pfam" id="PF13372"/>
    </source>
</evidence>